<dbReference type="AlphaFoldDB" id="A0A9D4MM67"/>
<evidence type="ECO:0000313" key="3">
    <source>
        <dbReference type="Proteomes" id="UP000828390"/>
    </source>
</evidence>
<comment type="caution">
    <text evidence="2">The sequence shown here is derived from an EMBL/GenBank/DDBJ whole genome shotgun (WGS) entry which is preliminary data.</text>
</comment>
<keyword evidence="1" id="KW-1133">Transmembrane helix</keyword>
<keyword evidence="1" id="KW-0472">Membrane</keyword>
<dbReference type="Proteomes" id="UP000828390">
    <property type="component" value="Unassembled WGS sequence"/>
</dbReference>
<dbReference type="EMBL" id="JAIWYP010000001">
    <property type="protein sequence ID" value="KAH3878479.1"/>
    <property type="molecule type" value="Genomic_DNA"/>
</dbReference>
<evidence type="ECO:0000313" key="2">
    <source>
        <dbReference type="EMBL" id="KAH3878479.1"/>
    </source>
</evidence>
<name>A0A9D4MM67_DREPO</name>
<reference evidence="2" key="1">
    <citation type="journal article" date="2019" name="bioRxiv">
        <title>The Genome of the Zebra Mussel, Dreissena polymorpha: A Resource for Invasive Species Research.</title>
        <authorList>
            <person name="McCartney M.A."/>
            <person name="Auch B."/>
            <person name="Kono T."/>
            <person name="Mallez S."/>
            <person name="Zhang Y."/>
            <person name="Obille A."/>
            <person name="Becker A."/>
            <person name="Abrahante J.E."/>
            <person name="Garbe J."/>
            <person name="Badalamenti J.P."/>
            <person name="Herman A."/>
            <person name="Mangelson H."/>
            <person name="Liachko I."/>
            <person name="Sullivan S."/>
            <person name="Sone E.D."/>
            <person name="Koren S."/>
            <person name="Silverstein K.A.T."/>
            <person name="Beckman K.B."/>
            <person name="Gohl D.M."/>
        </authorList>
    </citation>
    <scope>NUCLEOTIDE SEQUENCE</scope>
    <source>
        <strain evidence="2">Duluth1</strain>
        <tissue evidence="2">Whole animal</tissue>
    </source>
</reference>
<proteinExistence type="predicted"/>
<evidence type="ECO:0000256" key="1">
    <source>
        <dbReference type="SAM" id="Phobius"/>
    </source>
</evidence>
<accession>A0A9D4MM67</accession>
<reference evidence="2" key="2">
    <citation type="submission" date="2020-11" db="EMBL/GenBank/DDBJ databases">
        <authorList>
            <person name="McCartney M.A."/>
            <person name="Auch B."/>
            <person name="Kono T."/>
            <person name="Mallez S."/>
            <person name="Becker A."/>
            <person name="Gohl D.M."/>
            <person name="Silverstein K.A.T."/>
            <person name="Koren S."/>
            <person name="Bechman K.B."/>
            <person name="Herman A."/>
            <person name="Abrahante J.E."/>
            <person name="Garbe J."/>
        </authorList>
    </citation>
    <scope>NUCLEOTIDE SEQUENCE</scope>
    <source>
        <strain evidence="2">Duluth1</strain>
        <tissue evidence="2">Whole animal</tissue>
    </source>
</reference>
<keyword evidence="1" id="KW-0812">Transmembrane</keyword>
<organism evidence="2 3">
    <name type="scientific">Dreissena polymorpha</name>
    <name type="common">Zebra mussel</name>
    <name type="synonym">Mytilus polymorpha</name>
    <dbReference type="NCBI Taxonomy" id="45954"/>
    <lineage>
        <taxon>Eukaryota</taxon>
        <taxon>Metazoa</taxon>
        <taxon>Spiralia</taxon>
        <taxon>Lophotrochozoa</taxon>
        <taxon>Mollusca</taxon>
        <taxon>Bivalvia</taxon>
        <taxon>Autobranchia</taxon>
        <taxon>Heteroconchia</taxon>
        <taxon>Euheterodonta</taxon>
        <taxon>Imparidentia</taxon>
        <taxon>Neoheterodontei</taxon>
        <taxon>Myida</taxon>
        <taxon>Dreissenoidea</taxon>
        <taxon>Dreissenidae</taxon>
        <taxon>Dreissena</taxon>
    </lineage>
</organism>
<sequence length="66" mass="7719">MENVDMTSRFINAYVRSGDILYNCDVELLFGYARIIVSYTIFSVSFDVIAYKRINAENCSMKERYV</sequence>
<keyword evidence="3" id="KW-1185">Reference proteome</keyword>
<feature type="transmembrane region" description="Helical" evidence="1">
    <location>
        <begin position="31"/>
        <end position="51"/>
    </location>
</feature>
<protein>
    <submittedName>
        <fullName evidence="2">Uncharacterized protein</fullName>
    </submittedName>
</protein>
<gene>
    <name evidence="2" type="ORF">DPMN_002375</name>
</gene>